<keyword evidence="2" id="KW-1185">Reference proteome</keyword>
<proteinExistence type="predicted"/>
<dbReference type="Proteomes" id="UP000257109">
    <property type="component" value="Unassembled WGS sequence"/>
</dbReference>
<protein>
    <submittedName>
        <fullName evidence="1">Uncharacterized protein</fullName>
    </submittedName>
</protein>
<reference evidence="1" key="1">
    <citation type="submission" date="2018-05" db="EMBL/GenBank/DDBJ databases">
        <title>Draft genome of Mucuna pruriens seed.</title>
        <authorList>
            <person name="Nnadi N.E."/>
            <person name="Vos R."/>
            <person name="Hasami M.H."/>
            <person name="Devisetty U.K."/>
            <person name="Aguiy J.C."/>
        </authorList>
    </citation>
    <scope>NUCLEOTIDE SEQUENCE [LARGE SCALE GENOMIC DNA]</scope>
    <source>
        <strain evidence="1">JCA_2017</strain>
    </source>
</reference>
<name>A0A371HZL5_MUCPR</name>
<dbReference type="AlphaFoldDB" id="A0A371HZL5"/>
<sequence>MISIFSDLLEVFMDDFIVNVESFEACMHNLSRDTLFQLEVSRSIRLKYMLFLLCLTSPLCRKFIHFMVMQVFIDFNKIALPLSKLLQKDTDFVFDQPYVDTF</sequence>
<dbReference type="OrthoDB" id="8060624at2759"/>
<feature type="non-terminal residue" evidence="1">
    <location>
        <position position="1"/>
    </location>
</feature>
<gene>
    <name evidence="1" type="ORF">CR513_07609</name>
</gene>
<comment type="caution">
    <text evidence="1">The sequence shown here is derived from an EMBL/GenBank/DDBJ whole genome shotgun (WGS) entry which is preliminary data.</text>
</comment>
<evidence type="ECO:0000313" key="2">
    <source>
        <dbReference type="Proteomes" id="UP000257109"/>
    </source>
</evidence>
<evidence type="ECO:0000313" key="1">
    <source>
        <dbReference type="EMBL" id="RDY08191.1"/>
    </source>
</evidence>
<dbReference type="EMBL" id="QJKJ01001326">
    <property type="protein sequence ID" value="RDY08191.1"/>
    <property type="molecule type" value="Genomic_DNA"/>
</dbReference>
<accession>A0A371HZL5</accession>
<organism evidence="1 2">
    <name type="scientific">Mucuna pruriens</name>
    <name type="common">Velvet bean</name>
    <name type="synonym">Dolichos pruriens</name>
    <dbReference type="NCBI Taxonomy" id="157652"/>
    <lineage>
        <taxon>Eukaryota</taxon>
        <taxon>Viridiplantae</taxon>
        <taxon>Streptophyta</taxon>
        <taxon>Embryophyta</taxon>
        <taxon>Tracheophyta</taxon>
        <taxon>Spermatophyta</taxon>
        <taxon>Magnoliopsida</taxon>
        <taxon>eudicotyledons</taxon>
        <taxon>Gunneridae</taxon>
        <taxon>Pentapetalae</taxon>
        <taxon>rosids</taxon>
        <taxon>fabids</taxon>
        <taxon>Fabales</taxon>
        <taxon>Fabaceae</taxon>
        <taxon>Papilionoideae</taxon>
        <taxon>50 kb inversion clade</taxon>
        <taxon>NPAAA clade</taxon>
        <taxon>indigoferoid/millettioid clade</taxon>
        <taxon>Phaseoleae</taxon>
        <taxon>Mucuna</taxon>
    </lineage>
</organism>